<feature type="domain" description="DUF6532" evidence="1">
    <location>
        <begin position="6"/>
        <end position="97"/>
    </location>
</feature>
<dbReference type="KEGG" id="sla:SERLADRAFT_412023"/>
<sequence length="156" mass="18163">MAPVQIKQAVMWLLETGAFADCDLDIKARTFNKQKPFCHQIFKDLIHNQWYGRKGIPLALLAIIECSLRGYVNGRKATQEFSESIVKTRWEYYFKKLLALQKKSPVWMKQMREGLYQDILNLANLHYLGIDEDQMKDEDFGIEFEALEDTIIAQAA</sequence>
<protein>
    <recommendedName>
        <fullName evidence="1">DUF6532 domain-containing protein</fullName>
    </recommendedName>
</protein>
<accession>F8PDF1</accession>
<dbReference type="InterPro" id="IPR045341">
    <property type="entry name" value="DUF6532"/>
</dbReference>
<gene>
    <name evidence="2" type="ORF">SERLADRAFT_412023</name>
</gene>
<dbReference type="HOGENOM" id="CLU_142420_0_0_1"/>
<proteinExistence type="predicted"/>
<dbReference type="Proteomes" id="UP000008064">
    <property type="component" value="Unassembled WGS sequence"/>
</dbReference>
<dbReference type="GeneID" id="18812996"/>
<reference evidence="2" key="1">
    <citation type="submission" date="2011-04" db="EMBL/GenBank/DDBJ databases">
        <title>Evolution of plant cell wall degrading machinery underlies the functional diversity of forest fungi.</title>
        <authorList>
            <consortium name="US DOE Joint Genome Institute (JGI-PGF)"/>
            <person name="Eastwood D.C."/>
            <person name="Floudas D."/>
            <person name="Binder M."/>
            <person name="Majcherczyk A."/>
            <person name="Schneider P."/>
            <person name="Aerts A."/>
            <person name="Asiegbu F.O."/>
            <person name="Baker S.E."/>
            <person name="Barry K."/>
            <person name="Bendiksby M."/>
            <person name="Blumentritt M."/>
            <person name="Coutinho P.M."/>
            <person name="Cullen D."/>
            <person name="Cullen D."/>
            <person name="Gathman A."/>
            <person name="Goodell B."/>
            <person name="Henrissat B."/>
            <person name="Ihrmark K."/>
            <person name="Kauserud H."/>
            <person name="Kohler A."/>
            <person name="LaButti K."/>
            <person name="Lapidus A."/>
            <person name="Lavin J.L."/>
            <person name="Lee Y.-H."/>
            <person name="Lindquist E."/>
            <person name="Lilly W."/>
            <person name="Lucas S."/>
            <person name="Morin E."/>
            <person name="Murat C."/>
            <person name="Oguiza J.A."/>
            <person name="Park J."/>
            <person name="Pisabarro A.G."/>
            <person name="Riley R."/>
            <person name="Rosling A."/>
            <person name="Salamov A."/>
            <person name="Schmidt O."/>
            <person name="Schmutz J."/>
            <person name="Skrede I."/>
            <person name="Stenlid J."/>
            <person name="Wiebenga A."/>
            <person name="Xie X."/>
            <person name="Kues U."/>
            <person name="Hibbett D.S."/>
            <person name="Hoffmeister D."/>
            <person name="Hogberg N."/>
            <person name="Martin F."/>
            <person name="Grigoriev I.V."/>
            <person name="Watkinson S.C."/>
        </authorList>
    </citation>
    <scope>NUCLEOTIDE SEQUENCE</scope>
    <source>
        <strain evidence="2">S7.9</strain>
    </source>
</reference>
<dbReference type="EMBL" id="GL945446">
    <property type="protein sequence ID" value="EGO18772.1"/>
    <property type="molecule type" value="Genomic_DNA"/>
</dbReference>
<dbReference type="Pfam" id="PF20149">
    <property type="entry name" value="DUF6532"/>
    <property type="match status" value="1"/>
</dbReference>
<name>F8PDF1_SERL9</name>
<evidence type="ECO:0000313" key="2">
    <source>
        <dbReference type="EMBL" id="EGO18772.1"/>
    </source>
</evidence>
<evidence type="ECO:0000259" key="1">
    <source>
        <dbReference type="Pfam" id="PF20149"/>
    </source>
</evidence>
<dbReference type="OrthoDB" id="2790754at2759"/>
<dbReference type="RefSeq" id="XP_007324425.1">
    <property type="nucleotide sequence ID" value="XM_007324363.1"/>
</dbReference>
<organism>
    <name type="scientific">Serpula lacrymans var. lacrymans (strain S7.9)</name>
    <name type="common">Dry rot fungus</name>
    <dbReference type="NCBI Taxonomy" id="578457"/>
    <lineage>
        <taxon>Eukaryota</taxon>
        <taxon>Fungi</taxon>
        <taxon>Dikarya</taxon>
        <taxon>Basidiomycota</taxon>
        <taxon>Agaricomycotina</taxon>
        <taxon>Agaricomycetes</taxon>
        <taxon>Agaricomycetidae</taxon>
        <taxon>Boletales</taxon>
        <taxon>Coniophorineae</taxon>
        <taxon>Serpulaceae</taxon>
        <taxon>Serpula</taxon>
    </lineage>
</organism>
<dbReference type="AlphaFoldDB" id="F8PDF1"/>